<sequence length="91" mass="10158">MPREIFPESARVNCVRPGFVKTGTHARELACEGMHARHRPEAAHREYIDLTLLCRHEKATDVPDIVLFQAGDLARFLTREAVNASGGVTMD</sequence>
<evidence type="ECO:0000313" key="2">
    <source>
        <dbReference type="Proteomes" id="UP000197065"/>
    </source>
</evidence>
<gene>
    <name evidence="1" type="ORF">SAMN07250955_11769</name>
</gene>
<evidence type="ECO:0008006" key="3">
    <source>
        <dbReference type="Google" id="ProtNLM"/>
    </source>
</evidence>
<protein>
    <recommendedName>
        <fullName evidence="3">Enoyl-(Acyl carrier protein) reductase</fullName>
    </recommendedName>
</protein>
<evidence type="ECO:0000313" key="1">
    <source>
        <dbReference type="EMBL" id="SNB77975.1"/>
    </source>
</evidence>
<proteinExistence type="predicted"/>
<name>A0A212RZB9_9PROT</name>
<keyword evidence="2" id="KW-1185">Reference proteome</keyword>
<dbReference type="EMBL" id="FYEH01000017">
    <property type="protein sequence ID" value="SNB77975.1"/>
    <property type="molecule type" value="Genomic_DNA"/>
</dbReference>
<dbReference type="Proteomes" id="UP000197065">
    <property type="component" value="Unassembled WGS sequence"/>
</dbReference>
<organism evidence="1 2">
    <name type="scientific">Arboricoccus pini</name>
    <dbReference type="NCBI Taxonomy" id="1963835"/>
    <lineage>
        <taxon>Bacteria</taxon>
        <taxon>Pseudomonadati</taxon>
        <taxon>Pseudomonadota</taxon>
        <taxon>Alphaproteobacteria</taxon>
        <taxon>Geminicoccales</taxon>
        <taxon>Geminicoccaceae</taxon>
        <taxon>Arboricoccus</taxon>
    </lineage>
</organism>
<dbReference type="Gene3D" id="3.40.50.720">
    <property type="entry name" value="NAD(P)-binding Rossmann-like Domain"/>
    <property type="match status" value="1"/>
</dbReference>
<dbReference type="SUPFAM" id="SSF51735">
    <property type="entry name" value="NAD(P)-binding Rossmann-fold domains"/>
    <property type="match status" value="1"/>
</dbReference>
<dbReference type="InterPro" id="IPR036291">
    <property type="entry name" value="NAD(P)-bd_dom_sf"/>
</dbReference>
<reference evidence="1 2" key="1">
    <citation type="submission" date="2017-06" db="EMBL/GenBank/DDBJ databases">
        <authorList>
            <person name="Kim H.J."/>
            <person name="Triplett B.A."/>
        </authorList>
    </citation>
    <scope>NUCLEOTIDE SEQUENCE [LARGE SCALE GENOMIC DNA]</scope>
    <source>
        <strain evidence="1 2">B29T1</strain>
    </source>
</reference>
<dbReference type="AlphaFoldDB" id="A0A212RZB9"/>
<accession>A0A212RZB9</accession>